<accession>A0A4P2VUH1</accession>
<name>A0A4P2VUH1_FLUSA</name>
<dbReference type="Proteomes" id="UP000291236">
    <property type="component" value="Chromosome"/>
</dbReference>
<sequence>MGAEMTSEIVIKIHKIKTHNIGFMKLAVRLRNTYENAKIETPIIKSNDLLNFSIALYLL</sequence>
<reference evidence="1 2" key="1">
    <citation type="submission" date="2018-12" db="EMBL/GenBank/DDBJ databases">
        <title>Rubrispira sanarue gen. nov., sp., nov., a member of the order Silvanigrellales, isolated from a brackish lake in Hamamatsu Japan.</title>
        <authorList>
            <person name="Maejima Y."/>
            <person name="Iino T."/>
            <person name="Muraguchi Y."/>
            <person name="Fukuda K."/>
            <person name="Nojiri H."/>
            <person name="Ohkuma M."/>
            <person name="Moriuchi R."/>
            <person name="Dohra H."/>
            <person name="Kimbara K."/>
            <person name="Shintani M."/>
        </authorList>
    </citation>
    <scope>NUCLEOTIDE SEQUENCE [LARGE SCALE GENOMIC DNA]</scope>
    <source>
        <strain evidence="1 2">RF1110005</strain>
    </source>
</reference>
<protein>
    <submittedName>
        <fullName evidence="1">Uncharacterized protein</fullName>
    </submittedName>
</protein>
<evidence type="ECO:0000313" key="2">
    <source>
        <dbReference type="Proteomes" id="UP000291236"/>
    </source>
</evidence>
<evidence type="ECO:0000313" key="1">
    <source>
        <dbReference type="EMBL" id="BBH52512.1"/>
    </source>
</evidence>
<dbReference type="AlphaFoldDB" id="A0A4P2VUH1"/>
<organism evidence="1 2">
    <name type="scientific">Fluviispira sanaruensis</name>
    <dbReference type="NCBI Taxonomy" id="2493639"/>
    <lineage>
        <taxon>Bacteria</taxon>
        <taxon>Pseudomonadati</taxon>
        <taxon>Bdellovibrionota</taxon>
        <taxon>Oligoflexia</taxon>
        <taxon>Silvanigrellales</taxon>
        <taxon>Silvanigrellaceae</taxon>
        <taxon>Fluviispira</taxon>
    </lineage>
</organism>
<dbReference type="KEGG" id="sbf:JCM31447_09530"/>
<proteinExistence type="predicted"/>
<keyword evidence="2" id="KW-1185">Reference proteome</keyword>
<dbReference type="EMBL" id="AP019368">
    <property type="protein sequence ID" value="BBH52512.1"/>
    <property type="molecule type" value="Genomic_DNA"/>
</dbReference>
<gene>
    <name evidence="1" type="ORF">JCM31447_09530</name>
</gene>